<dbReference type="Proteomes" id="UP000235347">
    <property type="component" value="Unassembled WGS sequence"/>
</dbReference>
<keyword evidence="4 5" id="KW-0472">Membrane</keyword>
<feature type="transmembrane region" description="Helical" evidence="5">
    <location>
        <begin position="301"/>
        <end position="321"/>
    </location>
</feature>
<comment type="subcellular location">
    <subcellularLocation>
        <location evidence="1">Membrane</location>
        <topology evidence="1">Multi-pass membrane protein</topology>
    </subcellularLocation>
</comment>
<feature type="transmembrane region" description="Helical" evidence="5">
    <location>
        <begin position="366"/>
        <end position="384"/>
    </location>
</feature>
<dbReference type="Gene3D" id="1.20.1250.20">
    <property type="entry name" value="MFS general substrate transporter like domains"/>
    <property type="match status" value="2"/>
</dbReference>
<evidence type="ECO:0000256" key="5">
    <source>
        <dbReference type="SAM" id="Phobius"/>
    </source>
</evidence>
<keyword evidence="3 5" id="KW-1133">Transmembrane helix</keyword>
<feature type="transmembrane region" description="Helical" evidence="5">
    <location>
        <begin position="333"/>
        <end position="354"/>
    </location>
</feature>
<dbReference type="CDD" id="cd06180">
    <property type="entry name" value="MFS_YjiJ"/>
    <property type="match status" value="1"/>
</dbReference>
<evidence type="ECO:0000256" key="4">
    <source>
        <dbReference type="ARBA" id="ARBA00023136"/>
    </source>
</evidence>
<dbReference type="InterPro" id="IPR036259">
    <property type="entry name" value="MFS_trans_sf"/>
</dbReference>
<dbReference type="GO" id="GO:0022857">
    <property type="term" value="F:transmembrane transporter activity"/>
    <property type="evidence" value="ECO:0007669"/>
    <property type="project" value="InterPro"/>
</dbReference>
<feature type="transmembrane region" description="Helical" evidence="5">
    <location>
        <begin position="247"/>
        <end position="265"/>
    </location>
</feature>
<gene>
    <name evidence="6" type="ORF">C0Z19_01720</name>
</gene>
<evidence type="ECO:0000256" key="1">
    <source>
        <dbReference type="ARBA" id="ARBA00004141"/>
    </source>
</evidence>
<dbReference type="InterPro" id="IPR010645">
    <property type="entry name" value="MFS_4"/>
</dbReference>
<feature type="transmembrane region" description="Helical" evidence="5">
    <location>
        <begin position="85"/>
        <end position="104"/>
    </location>
</feature>
<evidence type="ECO:0000313" key="7">
    <source>
        <dbReference type="Proteomes" id="UP000235347"/>
    </source>
</evidence>
<dbReference type="AlphaFoldDB" id="A0A2N7WGV0"/>
<feature type="transmembrane region" description="Helical" evidence="5">
    <location>
        <begin position="212"/>
        <end position="235"/>
    </location>
</feature>
<dbReference type="PANTHER" id="PTHR23537">
    <property type="match status" value="1"/>
</dbReference>
<evidence type="ECO:0000256" key="3">
    <source>
        <dbReference type="ARBA" id="ARBA00022989"/>
    </source>
</evidence>
<dbReference type="RefSeq" id="WP_102608172.1">
    <property type="nucleotide sequence ID" value="NZ_CADIKD010000006.1"/>
</dbReference>
<dbReference type="EMBL" id="PNYB01000001">
    <property type="protein sequence ID" value="PMS28584.1"/>
    <property type="molecule type" value="Genomic_DNA"/>
</dbReference>
<protein>
    <submittedName>
        <fullName evidence="6">MFS transporter</fullName>
    </submittedName>
</protein>
<evidence type="ECO:0000313" key="6">
    <source>
        <dbReference type="EMBL" id="PMS28584.1"/>
    </source>
</evidence>
<name>A0A2N7WGV0_9BURK</name>
<comment type="caution">
    <text evidence="6">The sequence shown here is derived from an EMBL/GenBank/DDBJ whole genome shotgun (WGS) entry which is preliminary data.</text>
</comment>
<feature type="transmembrane region" description="Helical" evidence="5">
    <location>
        <begin position="167"/>
        <end position="191"/>
    </location>
</feature>
<accession>A0A2N7WGV0</accession>
<dbReference type="PRINTS" id="PR01035">
    <property type="entry name" value="TCRTETA"/>
</dbReference>
<dbReference type="InterPro" id="IPR001958">
    <property type="entry name" value="Tet-R_TetA/multi-R_MdtG-like"/>
</dbReference>
<dbReference type="PANTHER" id="PTHR23537:SF1">
    <property type="entry name" value="SUGAR TRANSPORTER"/>
    <property type="match status" value="1"/>
</dbReference>
<feature type="transmembrane region" description="Helical" evidence="5">
    <location>
        <begin position="140"/>
        <end position="161"/>
    </location>
</feature>
<reference evidence="6 7" key="1">
    <citation type="submission" date="2018-01" db="EMBL/GenBank/DDBJ databases">
        <title>Whole genome analyses suggest that Burkholderia sensu lato contains two further novel genera in the rhizoxinica-symbiotica group Mycetohabitans gen. nov., and Trinickia gen. nov.: implications for the evolution of diazotrophy and nodulation in the Burkholderiaceae.</title>
        <authorList>
            <person name="Estrada-de los Santos P."/>
            <person name="Palmer M."/>
            <person name="Chavez-Ramirez B."/>
            <person name="Beukes C."/>
            <person name="Steenkamp E.T."/>
            <person name="Hirsch A.M."/>
            <person name="Manyaka P."/>
            <person name="Maluk M."/>
            <person name="Lafos M."/>
            <person name="Crook M."/>
            <person name="Gross E."/>
            <person name="Simon M.F."/>
            <person name="Bueno dos Reis Junior F."/>
            <person name="Poole P.S."/>
            <person name="Venter S.N."/>
            <person name="James E.K."/>
        </authorList>
    </citation>
    <scope>NUCLEOTIDE SEQUENCE [LARGE SCALE GENOMIC DNA]</scope>
    <source>
        <strain evidence="6 7">GP25-8</strain>
    </source>
</reference>
<dbReference type="GO" id="GO:0005886">
    <property type="term" value="C:plasma membrane"/>
    <property type="evidence" value="ECO:0007669"/>
    <property type="project" value="TreeGrafter"/>
</dbReference>
<dbReference type="SUPFAM" id="SSF103473">
    <property type="entry name" value="MFS general substrate transporter"/>
    <property type="match status" value="1"/>
</dbReference>
<keyword evidence="2 5" id="KW-0812">Transmembrane</keyword>
<organism evidence="6 7">
    <name type="scientific">Trinickia soli</name>
    <dbReference type="NCBI Taxonomy" id="380675"/>
    <lineage>
        <taxon>Bacteria</taxon>
        <taxon>Pseudomonadati</taxon>
        <taxon>Pseudomonadota</taxon>
        <taxon>Betaproteobacteria</taxon>
        <taxon>Burkholderiales</taxon>
        <taxon>Burkholderiaceae</taxon>
        <taxon>Trinickia</taxon>
    </lineage>
</organism>
<evidence type="ECO:0000256" key="2">
    <source>
        <dbReference type="ARBA" id="ARBA00022692"/>
    </source>
</evidence>
<feature type="transmembrane region" description="Helical" evidence="5">
    <location>
        <begin position="110"/>
        <end position="128"/>
    </location>
</feature>
<sequence length="388" mass="39998">MDSTFARAGRPPILESLAGAAILAVGMGFGRFAFTGMYPLMVKEAVMSVSTGSLAASANYAGYLVGALAMSGVNERHAARLSRGALVGTVASLAVLAIHPTVTLLIGTRFLAGLVSAVSLVAASVWLLQTMNHQHGAPILYAGVGVGIAASGQLIAIGEAAHVGSPALWLLLAAAAFVLSALAWPITLHTAPLPDEQTQRTSPSHRSVRPNIGPWTLVVIYGFAGLGYIVTATYLPLLIKTTASHLSAPYVWACFGLAAVPSCFLWHELHQRCGSRLSLAVNLLVQAIGVVLPVFSHAPSAFLGSAVLVGGTFVGTVTIIMPAAKRVAHVVHFNLMAALTAAYGVGQIVGPLLSDRLVERTHSFDQPLAAAGAALVAAALVCVVRRSA</sequence>
<proteinExistence type="predicted"/>
<feature type="transmembrane region" description="Helical" evidence="5">
    <location>
        <begin position="12"/>
        <end position="34"/>
    </location>
</feature>
<dbReference type="Pfam" id="PF06779">
    <property type="entry name" value="MFS_4"/>
    <property type="match status" value="1"/>
</dbReference>
<keyword evidence="7" id="KW-1185">Reference proteome</keyword>
<feature type="transmembrane region" description="Helical" evidence="5">
    <location>
        <begin position="277"/>
        <end position="295"/>
    </location>
</feature>
<feature type="transmembrane region" description="Helical" evidence="5">
    <location>
        <begin position="54"/>
        <end position="73"/>
    </location>
</feature>